<feature type="region of interest" description="Disordered" evidence="1">
    <location>
        <begin position="73"/>
        <end position="335"/>
    </location>
</feature>
<evidence type="ECO:0000256" key="1">
    <source>
        <dbReference type="SAM" id="MobiDB-lite"/>
    </source>
</evidence>
<organism evidence="2 3">
    <name type="scientific">Anopheles maculatus</name>
    <dbReference type="NCBI Taxonomy" id="74869"/>
    <lineage>
        <taxon>Eukaryota</taxon>
        <taxon>Metazoa</taxon>
        <taxon>Ecdysozoa</taxon>
        <taxon>Arthropoda</taxon>
        <taxon>Hexapoda</taxon>
        <taxon>Insecta</taxon>
        <taxon>Pterygota</taxon>
        <taxon>Neoptera</taxon>
        <taxon>Endopterygota</taxon>
        <taxon>Diptera</taxon>
        <taxon>Nematocera</taxon>
        <taxon>Culicoidea</taxon>
        <taxon>Culicidae</taxon>
        <taxon>Anophelinae</taxon>
        <taxon>Anopheles</taxon>
        <taxon>Anopheles maculatus group</taxon>
    </lineage>
</organism>
<protein>
    <submittedName>
        <fullName evidence="2">Uncharacterized protein</fullName>
    </submittedName>
</protein>
<proteinExistence type="predicted"/>
<keyword evidence="3" id="KW-1185">Reference proteome</keyword>
<feature type="compositionally biased region" description="Polar residues" evidence="1">
    <location>
        <begin position="27"/>
        <end position="40"/>
    </location>
</feature>
<feature type="region of interest" description="Disordered" evidence="1">
    <location>
        <begin position="419"/>
        <end position="470"/>
    </location>
</feature>
<evidence type="ECO:0000313" key="2">
    <source>
        <dbReference type="EnsemblMetazoa" id="AMAM005109-PA"/>
    </source>
</evidence>
<dbReference type="VEuPathDB" id="VectorBase:AMAM005109"/>
<feature type="compositionally biased region" description="Low complexity" evidence="1">
    <location>
        <begin position="151"/>
        <end position="170"/>
    </location>
</feature>
<sequence>MDDGGTDSEGSAVRTNNIDLVRAQPQRKASQCSEASDTDGNVNSDNKVTDTDNKTVVDVEITLPLSSATVVKAAEENNPSHRVPSPAAAAAAAAAASLKGEKNEGQEQPGSSSEMRKSSKNRAQSADEQQQQDGYLQYELLYHLAQTGGRSSPSSSSASSSEAENAGPAGPQQSRKAKVGKYSFHLTESSDGKSSYSSSRSSSLQEKCSSASDTDPGEDYFDRDHANDTDQEEEEEEDEEDDGCCFDGDGDEGLTGERLRRGGARRSGKRFNAVMVINPGHSGSDGEGPSDSDSSDNQSIRADGERSYYGEVAGFPPFGGYDGGDADDDAGGGGGGVIVLKRVKNISDFEETECANEHQRSKPIDDKLVRKCAEVSIEQPPPPHNETTVGRRPEQQRKVGAAAVTTAVVDHQSNVKCTALKGGSRKSGEIDSSPLPNSEQALVDQCYANIGESNTHHDHHHHRQQQLEEK</sequence>
<accession>A0A182SEE5</accession>
<reference evidence="2" key="2">
    <citation type="submission" date="2020-05" db="UniProtKB">
        <authorList>
            <consortium name="EnsemblMetazoa"/>
        </authorList>
    </citation>
    <scope>IDENTIFICATION</scope>
    <source>
        <strain evidence="2">maculatus3</strain>
    </source>
</reference>
<feature type="compositionally biased region" description="Low complexity" evidence="1">
    <location>
        <begin position="87"/>
        <end position="96"/>
    </location>
</feature>
<feature type="compositionally biased region" description="Polar residues" evidence="1">
    <location>
        <begin position="121"/>
        <end position="134"/>
    </location>
</feature>
<feature type="region of interest" description="Disordered" evidence="1">
    <location>
        <begin position="1"/>
        <end position="54"/>
    </location>
</feature>
<feature type="compositionally biased region" description="Acidic residues" evidence="1">
    <location>
        <begin position="229"/>
        <end position="254"/>
    </location>
</feature>
<dbReference type="AlphaFoldDB" id="A0A182SEE5"/>
<name>A0A182SEE5_9DIPT</name>
<feature type="compositionally biased region" description="Low complexity" evidence="1">
    <location>
        <begin position="192"/>
        <end position="210"/>
    </location>
</feature>
<evidence type="ECO:0000313" key="3">
    <source>
        <dbReference type="Proteomes" id="UP000075901"/>
    </source>
</evidence>
<dbReference type="EnsemblMetazoa" id="AMAM005109-RA">
    <property type="protein sequence ID" value="AMAM005109-PA"/>
    <property type="gene ID" value="AMAM005109"/>
</dbReference>
<feature type="region of interest" description="Disordered" evidence="1">
    <location>
        <begin position="375"/>
        <end position="400"/>
    </location>
</feature>
<dbReference type="Proteomes" id="UP000075901">
    <property type="component" value="Unassembled WGS sequence"/>
</dbReference>
<reference evidence="3" key="1">
    <citation type="submission" date="2013-09" db="EMBL/GenBank/DDBJ databases">
        <title>The Genome Sequence of Anopheles maculatus species B.</title>
        <authorList>
            <consortium name="The Broad Institute Genomics Platform"/>
            <person name="Neafsey D.E."/>
            <person name="Besansky N."/>
            <person name="Howell P."/>
            <person name="Walton C."/>
            <person name="Young S.K."/>
            <person name="Zeng Q."/>
            <person name="Gargeya S."/>
            <person name="Fitzgerald M."/>
            <person name="Haas B."/>
            <person name="Abouelleil A."/>
            <person name="Allen A.W."/>
            <person name="Alvarado L."/>
            <person name="Arachchi H.M."/>
            <person name="Berlin A.M."/>
            <person name="Chapman S.B."/>
            <person name="Gainer-Dewar J."/>
            <person name="Goldberg J."/>
            <person name="Griggs A."/>
            <person name="Gujja S."/>
            <person name="Hansen M."/>
            <person name="Howarth C."/>
            <person name="Imamovic A."/>
            <person name="Ireland A."/>
            <person name="Larimer J."/>
            <person name="McCowan C."/>
            <person name="Murphy C."/>
            <person name="Pearson M."/>
            <person name="Poon T.W."/>
            <person name="Priest M."/>
            <person name="Roberts A."/>
            <person name="Saif S."/>
            <person name="Shea T."/>
            <person name="Sisk P."/>
            <person name="Sykes S."/>
            <person name="Wortman J."/>
            <person name="Nusbaum C."/>
            <person name="Birren B."/>
        </authorList>
    </citation>
    <scope>NUCLEOTIDE SEQUENCE [LARGE SCALE GENOMIC DNA]</scope>
    <source>
        <strain evidence="3">maculatus3</strain>
    </source>
</reference>